<protein>
    <submittedName>
        <fullName evidence="2">Oidioi.mRNA.OKI2018_I69.chr1.g2583.t1.cds</fullName>
    </submittedName>
</protein>
<evidence type="ECO:0000256" key="1">
    <source>
        <dbReference type="SAM" id="MobiDB-lite"/>
    </source>
</evidence>
<dbReference type="Proteomes" id="UP001158576">
    <property type="component" value="Chromosome 1"/>
</dbReference>
<proteinExistence type="predicted"/>
<sequence length="210" mass="24658">MPEMQQIPKRYHQPFRFEEAERRKSALGPRLSREPNFSGGRKRLVPNGFETSQEASSGLRNFTRRAFSCNRHEINGRSSYREIEPKQISMRQSRFKTQPELWQAATIQWNSPARNVRPRTGNHVEMKRPANNVDKTYFEVYAEGYERCIPGYTGHIQPRYPSRITRQESSQNNMKPVLLRENSFPKTGTFSKMITVLPPYNPFARYKSIQ</sequence>
<dbReference type="EMBL" id="OU015566">
    <property type="protein sequence ID" value="CAG5105932.1"/>
    <property type="molecule type" value="Genomic_DNA"/>
</dbReference>
<reference evidence="2 3" key="1">
    <citation type="submission" date="2021-04" db="EMBL/GenBank/DDBJ databases">
        <authorList>
            <person name="Bliznina A."/>
        </authorList>
    </citation>
    <scope>NUCLEOTIDE SEQUENCE [LARGE SCALE GENOMIC DNA]</scope>
</reference>
<feature type="compositionally biased region" description="Basic and acidic residues" evidence="1">
    <location>
        <begin position="15"/>
        <end position="24"/>
    </location>
</feature>
<organism evidence="2 3">
    <name type="scientific">Oikopleura dioica</name>
    <name type="common">Tunicate</name>
    <dbReference type="NCBI Taxonomy" id="34765"/>
    <lineage>
        <taxon>Eukaryota</taxon>
        <taxon>Metazoa</taxon>
        <taxon>Chordata</taxon>
        <taxon>Tunicata</taxon>
        <taxon>Appendicularia</taxon>
        <taxon>Copelata</taxon>
        <taxon>Oikopleuridae</taxon>
        <taxon>Oikopleura</taxon>
    </lineage>
</organism>
<accession>A0ABN7T0P5</accession>
<feature type="region of interest" description="Disordered" evidence="1">
    <location>
        <begin position="1"/>
        <end position="57"/>
    </location>
</feature>
<gene>
    <name evidence="2" type="ORF">OKIOD_LOCUS11348</name>
</gene>
<evidence type="ECO:0000313" key="2">
    <source>
        <dbReference type="EMBL" id="CAG5105932.1"/>
    </source>
</evidence>
<name>A0ABN7T0P5_OIKDI</name>
<evidence type="ECO:0000313" key="3">
    <source>
        <dbReference type="Proteomes" id="UP001158576"/>
    </source>
</evidence>
<keyword evidence="3" id="KW-1185">Reference proteome</keyword>